<sequence>MVLTLRRRVLLREGVRLPLLFPGIVVDRQIMELYGRDGVSFTISLSSTNVFLKKKQNCKNMRKRSKNHCELCFAKLRFKICDDPPFQWGPLVFEMQVFEDARCKAPFPPPVAEITESYQVRLTGKLEN</sequence>
<protein>
    <submittedName>
        <fullName evidence="1">Uncharacterized protein</fullName>
    </submittedName>
</protein>
<keyword evidence="2" id="KW-1185">Reference proteome</keyword>
<dbReference type="Proteomes" id="UP000317650">
    <property type="component" value="Chromosome 2"/>
</dbReference>
<name>A0A4S8IDD6_MUSBA</name>
<evidence type="ECO:0000313" key="1">
    <source>
        <dbReference type="EMBL" id="THU45644.1"/>
    </source>
</evidence>
<proteinExistence type="predicted"/>
<dbReference type="EMBL" id="PYDT01000011">
    <property type="protein sequence ID" value="THU45644.1"/>
    <property type="molecule type" value="Genomic_DNA"/>
</dbReference>
<comment type="caution">
    <text evidence="1">The sequence shown here is derived from an EMBL/GenBank/DDBJ whole genome shotgun (WGS) entry which is preliminary data.</text>
</comment>
<gene>
    <name evidence="1" type="ORF">C4D60_Mb02t20150</name>
</gene>
<reference evidence="1 2" key="1">
    <citation type="journal article" date="2019" name="Nat. Plants">
        <title>Genome sequencing of Musa balbisiana reveals subgenome evolution and function divergence in polyploid bananas.</title>
        <authorList>
            <person name="Yao X."/>
        </authorList>
    </citation>
    <scope>NUCLEOTIDE SEQUENCE [LARGE SCALE GENOMIC DNA]</scope>
    <source>
        <strain evidence="2">cv. DH-PKW</strain>
        <tissue evidence="1">Leaves</tissue>
    </source>
</reference>
<accession>A0A4S8IDD6</accession>
<evidence type="ECO:0000313" key="2">
    <source>
        <dbReference type="Proteomes" id="UP000317650"/>
    </source>
</evidence>
<dbReference type="AlphaFoldDB" id="A0A4S8IDD6"/>
<organism evidence="1 2">
    <name type="scientific">Musa balbisiana</name>
    <name type="common">Banana</name>
    <dbReference type="NCBI Taxonomy" id="52838"/>
    <lineage>
        <taxon>Eukaryota</taxon>
        <taxon>Viridiplantae</taxon>
        <taxon>Streptophyta</taxon>
        <taxon>Embryophyta</taxon>
        <taxon>Tracheophyta</taxon>
        <taxon>Spermatophyta</taxon>
        <taxon>Magnoliopsida</taxon>
        <taxon>Liliopsida</taxon>
        <taxon>Zingiberales</taxon>
        <taxon>Musaceae</taxon>
        <taxon>Musa</taxon>
    </lineage>
</organism>